<reference evidence="1" key="1">
    <citation type="submission" date="2021-03" db="EMBL/GenBank/DDBJ databases">
        <authorList>
            <person name="Tagirdzhanova G."/>
        </authorList>
    </citation>
    <scope>NUCLEOTIDE SEQUENCE</scope>
</reference>
<evidence type="ECO:0000313" key="1">
    <source>
        <dbReference type="EMBL" id="CAF9943595.1"/>
    </source>
</evidence>
<organism evidence="1 2">
    <name type="scientific">Alectoria fallacina</name>
    <dbReference type="NCBI Taxonomy" id="1903189"/>
    <lineage>
        <taxon>Eukaryota</taxon>
        <taxon>Fungi</taxon>
        <taxon>Dikarya</taxon>
        <taxon>Ascomycota</taxon>
        <taxon>Pezizomycotina</taxon>
        <taxon>Lecanoromycetes</taxon>
        <taxon>OSLEUM clade</taxon>
        <taxon>Lecanoromycetidae</taxon>
        <taxon>Lecanorales</taxon>
        <taxon>Lecanorineae</taxon>
        <taxon>Parmeliaceae</taxon>
        <taxon>Alectoria</taxon>
    </lineage>
</organism>
<sequence length="292" mass="32626">MPESQNQPSQTYTKVIKELHPYQKQALDIFSSAWAKKNGDGQHERSNVSKALAHYTANAKDPDADVYIWSTILAIKQFATTHPQALDFLLLAYSDATRLYPDTVSNEYGHGPAAGLQQLKWWIIEESDGFQGLLFPTSIGSVHPTDRSNLTFMQSDVNEKLDQVLTQIKDWRGERTSWIIAAAIQARCFALDIIRVNDGRQIEALINAGFHRERSRWSKADFIGACVLLRGCAKSLISQLDAVAVGGQGQSQDRSQAWKEALHTYLVEDVKSSGSDFEIKYHATVSHSNQVC</sequence>
<evidence type="ECO:0000313" key="2">
    <source>
        <dbReference type="Proteomes" id="UP000664203"/>
    </source>
</evidence>
<dbReference type="AlphaFoldDB" id="A0A8H3PLB9"/>
<protein>
    <submittedName>
        <fullName evidence="1">Uncharacterized protein</fullName>
    </submittedName>
</protein>
<name>A0A8H3PLB9_9LECA</name>
<proteinExistence type="predicted"/>
<keyword evidence="2" id="KW-1185">Reference proteome</keyword>
<accession>A0A8H3PLB9</accession>
<dbReference type="OrthoDB" id="5367563at2759"/>
<dbReference type="Proteomes" id="UP000664203">
    <property type="component" value="Unassembled WGS sequence"/>
</dbReference>
<gene>
    <name evidence="1" type="ORF">ALECFALPRED_000740</name>
</gene>
<comment type="caution">
    <text evidence="1">The sequence shown here is derived from an EMBL/GenBank/DDBJ whole genome shotgun (WGS) entry which is preliminary data.</text>
</comment>
<dbReference type="EMBL" id="CAJPDR010001132">
    <property type="protein sequence ID" value="CAF9943595.1"/>
    <property type="molecule type" value="Genomic_DNA"/>
</dbReference>